<name>A0A975SP13_9RHOO</name>
<keyword evidence="2" id="KW-1185">Reference proteome</keyword>
<protein>
    <submittedName>
        <fullName evidence="1">Agglutinin biogenesis protein MshP</fullName>
    </submittedName>
</protein>
<evidence type="ECO:0000313" key="2">
    <source>
        <dbReference type="Proteomes" id="UP000683428"/>
    </source>
</evidence>
<organism evidence="1 2">
    <name type="scientific">Azospira inquinata</name>
    <dbReference type="NCBI Taxonomy" id="2785627"/>
    <lineage>
        <taxon>Bacteria</taxon>
        <taxon>Pseudomonadati</taxon>
        <taxon>Pseudomonadota</taxon>
        <taxon>Betaproteobacteria</taxon>
        <taxon>Rhodocyclales</taxon>
        <taxon>Rhodocyclaceae</taxon>
        <taxon>Azospira</taxon>
    </lineage>
</organism>
<dbReference type="KEGG" id="aiq:Azoinq_04735"/>
<dbReference type="RefSeq" id="WP_216131733.1">
    <property type="nucleotide sequence ID" value="NZ_CP064782.1"/>
</dbReference>
<dbReference type="EMBL" id="CP064782">
    <property type="protein sequence ID" value="QWT49914.1"/>
    <property type="molecule type" value="Genomic_DNA"/>
</dbReference>
<proteinExistence type="predicted"/>
<dbReference type="AlphaFoldDB" id="A0A975SP13"/>
<evidence type="ECO:0000313" key="1">
    <source>
        <dbReference type="EMBL" id="QWT49914.1"/>
    </source>
</evidence>
<gene>
    <name evidence="1" type="ORF">Azoinq_04735</name>
</gene>
<sequence length="143" mass="14797">MSTPRKVLLQKRSAGFAIATALFILVVLAAIAAAMVNLFSGENARLGMEAQGSQAYQAARAGIEWGLYRQSINGSCVATPQSFSPAAPTLSGFTVSVTCTAAVSNPVVYSIVAVACNQPTNGACPNTTNPGAGYIERRIEVTL</sequence>
<accession>A0A975SP13</accession>
<dbReference type="Proteomes" id="UP000683428">
    <property type="component" value="Chromosome"/>
</dbReference>
<reference evidence="1" key="1">
    <citation type="submission" date="2020-11" db="EMBL/GenBank/DDBJ databases">
        <title>Azospira inquinata sp. nov.</title>
        <authorList>
            <person name="Moe W.M."/>
            <person name="Mikes M.C."/>
        </authorList>
    </citation>
    <scope>NUCLEOTIDE SEQUENCE</scope>
    <source>
        <strain evidence="1">Azo-3</strain>
    </source>
</reference>